<dbReference type="PRINTS" id="PR00053">
    <property type="entry name" value="FORKHEAD"/>
</dbReference>
<organism evidence="10 11">
    <name type="scientific">Hemibagrus wyckioides</name>
    <dbReference type="NCBI Taxonomy" id="337641"/>
    <lineage>
        <taxon>Eukaryota</taxon>
        <taxon>Metazoa</taxon>
        <taxon>Chordata</taxon>
        <taxon>Craniata</taxon>
        <taxon>Vertebrata</taxon>
        <taxon>Euteleostomi</taxon>
        <taxon>Actinopterygii</taxon>
        <taxon>Neopterygii</taxon>
        <taxon>Teleostei</taxon>
        <taxon>Ostariophysi</taxon>
        <taxon>Siluriformes</taxon>
        <taxon>Bagridae</taxon>
        <taxon>Hemibagrus</taxon>
    </lineage>
</organism>
<dbReference type="EMBL" id="JAHKSW010000017">
    <property type="protein sequence ID" value="KAG7321735.1"/>
    <property type="molecule type" value="Genomic_DNA"/>
</dbReference>
<evidence type="ECO:0000256" key="8">
    <source>
        <dbReference type="SAM" id="MobiDB-lite"/>
    </source>
</evidence>
<feature type="region of interest" description="Disordered" evidence="8">
    <location>
        <begin position="387"/>
        <end position="428"/>
    </location>
</feature>
<comment type="caution">
    <text evidence="10">The sequence shown here is derived from an EMBL/GenBank/DDBJ whole genome shotgun (WGS) entry which is preliminary data.</text>
</comment>
<name>A0A9D3NIQ6_9TELE</name>
<evidence type="ECO:0000256" key="6">
    <source>
        <dbReference type="ARBA" id="ARBA00023242"/>
    </source>
</evidence>
<evidence type="ECO:0000256" key="2">
    <source>
        <dbReference type="ARBA" id="ARBA00022473"/>
    </source>
</evidence>
<dbReference type="SMART" id="SM00339">
    <property type="entry name" value="FH"/>
    <property type="match status" value="1"/>
</dbReference>
<dbReference type="InterPro" id="IPR001766">
    <property type="entry name" value="Fork_head_dom"/>
</dbReference>
<evidence type="ECO:0000313" key="10">
    <source>
        <dbReference type="EMBL" id="KAG7321735.1"/>
    </source>
</evidence>
<dbReference type="Pfam" id="PF00250">
    <property type="entry name" value="Forkhead"/>
    <property type="match status" value="1"/>
</dbReference>
<dbReference type="FunFam" id="1.10.10.10:FF:000122">
    <property type="entry name" value="Forkhead box protein N1"/>
    <property type="match status" value="1"/>
</dbReference>
<comment type="subcellular location">
    <subcellularLocation>
        <location evidence="1 7">Nucleus</location>
    </subcellularLocation>
</comment>
<dbReference type="PANTHER" id="PTHR46721:SF3">
    <property type="entry name" value="FORKHEAD BOX N1"/>
    <property type="match status" value="1"/>
</dbReference>
<evidence type="ECO:0000256" key="1">
    <source>
        <dbReference type="ARBA" id="ARBA00004123"/>
    </source>
</evidence>
<keyword evidence="6 7" id="KW-0539">Nucleus</keyword>
<dbReference type="GO" id="GO:0005634">
    <property type="term" value="C:nucleus"/>
    <property type="evidence" value="ECO:0007669"/>
    <property type="project" value="UniProtKB-SubCell"/>
</dbReference>
<dbReference type="Gene3D" id="1.10.10.10">
    <property type="entry name" value="Winged helix-like DNA-binding domain superfamily/Winged helix DNA-binding domain"/>
    <property type="match status" value="1"/>
</dbReference>
<feature type="domain" description="Fork-head" evidence="9">
    <location>
        <begin position="218"/>
        <end position="314"/>
    </location>
</feature>
<keyword evidence="3" id="KW-0805">Transcription regulation</keyword>
<dbReference type="PROSITE" id="PS50039">
    <property type="entry name" value="FORK_HEAD_3"/>
    <property type="match status" value="1"/>
</dbReference>
<keyword evidence="11" id="KW-1185">Reference proteome</keyword>
<accession>A0A9D3NIQ6</accession>
<feature type="compositionally biased region" description="Polar residues" evidence="8">
    <location>
        <begin position="404"/>
        <end position="413"/>
    </location>
</feature>
<feature type="region of interest" description="Disordered" evidence="8">
    <location>
        <begin position="148"/>
        <end position="170"/>
    </location>
</feature>
<gene>
    <name evidence="10" type="ORF">KOW79_014593</name>
</gene>
<feature type="region of interest" description="Disordered" evidence="8">
    <location>
        <begin position="1"/>
        <end position="21"/>
    </location>
</feature>
<feature type="DNA-binding region" description="Fork-head" evidence="7">
    <location>
        <begin position="218"/>
        <end position="314"/>
    </location>
</feature>
<evidence type="ECO:0000256" key="3">
    <source>
        <dbReference type="ARBA" id="ARBA00023015"/>
    </source>
</evidence>
<dbReference type="InterPro" id="IPR049624">
    <property type="entry name" value="FOXN1_4"/>
</dbReference>
<dbReference type="SUPFAM" id="SSF46785">
    <property type="entry name" value="Winged helix' DNA-binding domain"/>
    <property type="match status" value="1"/>
</dbReference>
<dbReference type="InterPro" id="IPR036388">
    <property type="entry name" value="WH-like_DNA-bd_sf"/>
</dbReference>
<dbReference type="InterPro" id="IPR030456">
    <property type="entry name" value="TF_fork_head_CS_2"/>
</dbReference>
<evidence type="ECO:0000259" key="9">
    <source>
        <dbReference type="PROSITE" id="PS50039"/>
    </source>
</evidence>
<dbReference type="CDD" id="cd20056">
    <property type="entry name" value="FH_FOXN1"/>
    <property type="match status" value="1"/>
</dbReference>
<feature type="compositionally biased region" description="Polar residues" evidence="8">
    <location>
        <begin position="387"/>
        <end position="397"/>
    </location>
</feature>
<dbReference type="OrthoDB" id="10070006at2759"/>
<dbReference type="AlphaFoldDB" id="A0A9D3NIQ6"/>
<protein>
    <recommendedName>
        <fullName evidence="9">Fork-head domain-containing protein</fullName>
    </recommendedName>
</protein>
<keyword evidence="4 7" id="KW-0238">DNA-binding</keyword>
<evidence type="ECO:0000313" key="11">
    <source>
        <dbReference type="Proteomes" id="UP000824219"/>
    </source>
</evidence>
<keyword evidence="5" id="KW-0804">Transcription</keyword>
<dbReference type="GO" id="GO:0000981">
    <property type="term" value="F:DNA-binding transcription factor activity, RNA polymerase II-specific"/>
    <property type="evidence" value="ECO:0007669"/>
    <property type="project" value="TreeGrafter"/>
</dbReference>
<dbReference type="GO" id="GO:0000976">
    <property type="term" value="F:transcription cis-regulatory region binding"/>
    <property type="evidence" value="ECO:0007669"/>
    <property type="project" value="TreeGrafter"/>
</dbReference>
<evidence type="ECO:0000256" key="4">
    <source>
        <dbReference type="ARBA" id="ARBA00023125"/>
    </source>
</evidence>
<dbReference type="InterPro" id="IPR047401">
    <property type="entry name" value="FH_FOXN1"/>
</dbReference>
<reference evidence="10 11" key="1">
    <citation type="submission" date="2021-06" db="EMBL/GenBank/DDBJ databases">
        <title>Chromosome-level genome assembly of the red-tail catfish (Hemibagrus wyckioides).</title>
        <authorList>
            <person name="Shao F."/>
        </authorList>
    </citation>
    <scope>NUCLEOTIDE SEQUENCE [LARGE SCALE GENOMIC DNA]</scope>
    <source>
        <strain evidence="10">EC202008001</strain>
        <tissue evidence="10">Blood</tissue>
    </source>
</reference>
<evidence type="ECO:0000256" key="5">
    <source>
        <dbReference type="ARBA" id="ARBA00023163"/>
    </source>
</evidence>
<dbReference type="PROSITE" id="PS00658">
    <property type="entry name" value="FORK_HEAD_2"/>
    <property type="match status" value="1"/>
</dbReference>
<dbReference type="Proteomes" id="UP000824219">
    <property type="component" value="Linkage Group LG17"/>
</dbReference>
<proteinExistence type="predicted"/>
<sequence>MSINPGSFSPAVSGSPPQSVQTALLESTSLQMPLSQCLKSSSAQASVTSSQRDSIIYRLKSGAAERFRRHSVDGSCADLESESSKDKRFHPYGRQYSDGEVTGSSLYCCLRESKLPESLTPVNVDIEEQNSWTSLSTTVQSSMFMGAEESTDQMQNRPEDPPSYSTSTHSAYSTISPLHQQFPAEYSSGGIEISSRYSYQSLSPQTSRDGSVQPQYPKPIYSYSILIFMALRNSRTGSLPVSEIYSFMTEHFPYFKTAPDGWKNSIRHNLSLNKCFEKVENKKGNSSRKGCLWALNPAKVEKMQEELQKWRRKDPVTVRRSMARPELLDHLLGDRPEKPRSISAQLNNHTHNQFPRVSLPPPYTPTTHQRRPYYSYYSLPSQTASQQLPYLPSSPQGFSFYPSIPQQPSTQLPPRTGSLDSPLPAHTPPSYSAALQASHSALGSMQELLMEGDLSNDIDMLNPSLTDLQLHGCLWEELRNDSLASDPLTLMDMSSTSEQLSPDHVGDCGKGCGSGGEQVNTAGSEAALQASVSDLYVTGLCSSDFTGTDSMSGLHSTVTNTPIALL</sequence>
<evidence type="ECO:0000256" key="7">
    <source>
        <dbReference type="PROSITE-ProRule" id="PRU00089"/>
    </source>
</evidence>
<keyword evidence="2" id="KW-0217">Developmental protein</keyword>
<dbReference type="InterPro" id="IPR036390">
    <property type="entry name" value="WH_DNA-bd_sf"/>
</dbReference>
<dbReference type="PANTHER" id="PTHR46721">
    <property type="entry name" value="FORKHEAD BOX PROTEIN N1"/>
    <property type="match status" value="1"/>
</dbReference>